<dbReference type="AlphaFoldDB" id="A0A1M6A7F7"/>
<evidence type="ECO:0000313" key="3">
    <source>
        <dbReference type="EMBL" id="SHI32380.1"/>
    </source>
</evidence>
<keyword evidence="2" id="KW-0472">Membrane</keyword>
<keyword evidence="2" id="KW-1133">Transmembrane helix</keyword>
<dbReference type="OrthoDB" id="596403at2"/>
<protein>
    <submittedName>
        <fullName evidence="3">AsmA-like C-terminal region</fullName>
    </submittedName>
</protein>
<feature type="compositionally biased region" description="Low complexity" evidence="1">
    <location>
        <begin position="839"/>
        <end position="860"/>
    </location>
</feature>
<evidence type="ECO:0000256" key="2">
    <source>
        <dbReference type="SAM" id="Phobius"/>
    </source>
</evidence>
<dbReference type="RefSeq" id="WP_073213802.1">
    <property type="nucleotide sequence ID" value="NZ_FNNS01000002.1"/>
</dbReference>
<evidence type="ECO:0000313" key="4">
    <source>
        <dbReference type="Proteomes" id="UP000184172"/>
    </source>
</evidence>
<dbReference type="GO" id="GO:0005886">
    <property type="term" value="C:plasma membrane"/>
    <property type="evidence" value="ECO:0007669"/>
    <property type="project" value="TreeGrafter"/>
</dbReference>
<gene>
    <name evidence="3" type="ORF">SAMN04487908_10199</name>
</gene>
<feature type="region of interest" description="Disordered" evidence="1">
    <location>
        <begin position="834"/>
        <end position="884"/>
    </location>
</feature>
<feature type="region of interest" description="Disordered" evidence="1">
    <location>
        <begin position="518"/>
        <end position="540"/>
    </location>
</feature>
<dbReference type="Proteomes" id="UP000184172">
    <property type="component" value="Unassembled WGS sequence"/>
</dbReference>
<reference evidence="4" key="1">
    <citation type="submission" date="2016-11" db="EMBL/GenBank/DDBJ databases">
        <authorList>
            <person name="Varghese N."/>
            <person name="Submissions S."/>
        </authorList>
    </citation>
    <scope>NUCLEOTIDE SEQUENCE [LARGE SCALE GENOMIC DNA]</scope>
    <source>
        <strain evidence="4">DSM 26349</strain>
    </source>
</reference>
<dbReference type="GO" id="GO:0090313">
    <property type="term" value="P:regulation of protein targeting to membrane"/>
    <property type="evidence" value="ECO:0007669"/>
    <property type="project" value="TreeGrafter"/>
</dbReference>
<accession>A0A1M6A7F7</accession>
<name>A0A1M6A7F7_9FLAO</name>
<feature type="compositionally biased region" description="Polar residues" evidence="1">
    <location>
        <begin position="518"/>
        <end position="539"/>
    </location>
</feature>
<dbReference type="InterPro" id="IPR052894">
    <property type="entry name" value="AsmA-related"/>
</dbReference>
<dbReference type="PANTHER" id="PTHR30441">
    <property type="entry name" value="DUF748 DOMAIN-CONTAINING PROTEIN"/>
    <property type="match status" value="1"/>
</dbReference>
<sequence>MKKAFKIFGIIIGVLVLLLIAAPFLFKGSLEKMLKRTINENLNATVEWQELDLSLFSSFPDASLKLNNFSVTNKAPFLGDTLASGNTLKLDMGIMQLFKSKDLKIDAVKLDNALINIKIDSLGNANYDVAIKDENAVVSENTSEEGFTFDLRNYEITNSRINYLDKQNKTYLTLTDVQHTGSGDLSEEISNLDTKTQAFVSFKFDETEYLTKNRVSLDAVFKLDLKNQQYTFLENEAKINDLALTFDGFVKINETNNEVDITFKTPSSDFKNFLAVIPETYLKQISDVKTTGNFIVTGMLKGIVDETYIPTMDIKVTSDNASFKYPDLPKTVDNITIDAQLKNETGLLKDTYLNIPKLTFRIDGEPFRMNGNIKNMTENPLINLEMQGTLNLANIKKVLPMEMEQDLSGIFKADIFARFDMESVEKEQYQKMDIRGTASLTNFTYDAGFKNELKVTNASLSLQPGAFTLKELNAKTGQTDIKASGNIQNLIPFLVSKQDLKGRFAVQSNTFNVNDFMATTDNSPSNKTSELKGTQQKNQAPEAVKIPDFLDATLDFNANTVIYGDMELKNAKGTATIQNETISIRNFTSDIFGGNIALSGNVSTKNEVPTFAMNLDLSKIDITQSFEKLEMFQYLVPIAKALHGSLNTKFELSGNMTNDLSPQLSTLAGTALAQVLTAEVDTKDAPLLSALGNKVSFLNLERLSLKNVTTNLTFNNGRIEVKPFHFDVKGVDVAVSGTHGLDKTIDYNLVLDVPAKYLGSDITKLLQKLDPKEAEAMRVALPIGLKGSFTSPQVSLNTETAINKLTQELIAKQKDKLIDKGAGILEDFLEGNTKKDTTKTSTGNNSGNTNQQQNTQQQTTDKIKNIFEGIMGGRKKNKDSTKTP</sequence>
<keyword evidence="2" id="KW-0812">Transmembrane</keyword>
<keyword evidence="4" id="KW-1185">Reference proteome</keyword>
<proteinExistence type="predicted"/>
<feature type="transmembrane region" description="Helical" evidence="2">
    <location>
        <begin position="7"/>
        <end position="26"/>
    </location>
</feature>
<evidence type="ECO:0000256" key="1">
    <source>
        <dbReference type="SAM" id="MobiDB-lite"/>
    </source>
</evidence>
<dbReference type="EMBL" id="FQYV01000001">
    <property type="protein sequence ID" value="SHI32380.1"/>
    <property type="molecule type" value="Genomic_DNA"/>
</dbReference>
<dbReference type="STRING" id="797419.SAMN05216556_102100"/>
<dbReference type="PANTHER" id="PTHR30441:SF8">
    <property type="entry name" value="DUF748 DOMAIN-CONTAINING PROTEIN"/>
    <property type="match status" value="1"/>
</dbReference>
<organism evidence="3 4">
    <name type="scientific">Aequorivita viscosa</name>
    <dbReference type="NCBI Taxonomy" id="797419"/>
    <lineage>
        <taxon>Bacteria</taxon>
        <taxon>Pseudomonadati</taxon>
        <taxon>Bacteroidota</taxon>
        <taxon>Flavobacteriia</taxon>
        <taxon>Flavobacteriales</taxon>
        <taxon>Flavobacteriaceae</taxon>
        <taxon>Aequorivita</taxon>
    </lineage>
</organism>